<dbReference type="OrthoDB" id="7738422at2"/>
<dbReference type="STRING" id="935700.jaqu_29970"/>
<keyword evidence="1" id="KW-1133">Transmembrane helix</keyword>
<organism evidence="2 3">
    <name type="scientific">Jannaschia aquimarina</name>
    <dbReference type="NCBI Taxonomy" id="935700"/>
    <lineage>
        <taxon>Bacteria</taxon>
        <taxon>Pseudomonadati</taxon>
        <taxon>Pseudomonadota</taxon>
        <taxon>Alphaproteobacteria</taxon>
        <taxon>Rhodobacterales</taxon>
        <taxon>Roseobacteraceae</taxon>
        <taxon>Jannaschia</taxon>
    </lineage>
</organism>
<feature type="transmembrane region" description="Helical" evidence="1">
    <location>
        <begin position="12"/>
        <end position="30"/>
    </location>
</feature>
<comment type="caution">
    <text evidence="2">The sequence shown here is derived from an EMBL/GenBank/DDBJ whole genome shotgun (WGS) entry which is preliminary data.</text>
</comment>
<reference evidence="2 3" key="1">
    <citation type="submission" date="2015-02" db="EMBL/GenBank/DDBJ databases">
        <title>Genome Sequence of Jannaschia aquimarina DSM28248, a member of the Roseobacter clade.</title>
        <authorList>
            <person name="Voget S."/>
            <person name="Daniel R."/>
        </authorList>
    </citation>
    <scope>NUCLEOTIDE SEQUENCE [LARGE SCALE GENOMIC DNA]</scope>
    <source>
        <strain evidence="2 3">GSW-M26</strain>
    </source>
</reference>
<protein>
    <submittedName>
        <fullName evidence="2">Uncharacterized protein</fullName>
    </submittedName>
</protein>
<dbReference type="PATRIC" id="fig|935700.4.peg.3098"/>
<keyword evidence="1" id="KW-0472">Membrane</keyword>
<accession>A0A0D1EC57</accession>
<gene>
    <name evidence="2" type="ORF">jaqu_29970</name>
</gene>
<dbReference type="EMBL" id="JYFE01000052">
    <property type="protein sequence ID" value="KIT15294.1"/>
    <property type="molecule type" value="Genomic_DNA"/>
</dbReference>
<name>A0A0D1EC57_9RHOB</name>
<feature type="transmembrane region" description="Helical" evidence="1">
    <location>
        <begin position="200"/>
        <end position="224"/>
    </location>
</feature>
<feature type="transmembrane region" description="Helical" evidence="1">
    <location>
        <begin position="142"/>
        <end position="161"/>
    </location>
</feature>
<proteinExistence type="predicted"/>
<feature type="transmembrane region" description="Helical" evidence="1">
    <location>
        <begin position="230"/>
        <end position="248"/>
    </location>
</feature>
<dbReference type="Proteomes" id="UP000032232">
    <property type="component" value="Unassembled WGS sequence"/>
</dbReference>
<sequence length="281" mass="30414">MISQLSGASLRAFLVVTMIVTPSLLLQGSGSHSSDAVMLIAIFAGLFIIVEYGSVYPGLVEFRDAPPFNRTRFGILFVTVILSSVICAGQFNPSIFSRLVTAIGLMLGEAMDFPFSPIRLILWLLPEGTTFREAQTVRATTGLAYLVALIGLTVFAITIRLSRWPGKAGAFNVWINLPTFEPTAGADVVSRLRRDGIVNILLGATLPYLTPPLAGMIGGAYGFSLLESDVLLIWLVALWAFLPASLFLRGIAMRRLALLIEAKRRRVALDSGEDAPEFLPA</sequence>
<feature type="transmembrane region" description="Helical" evidence="1">
    <location>
        <begin position="36"/>
        <end position="59"/>
    </location>
</feature>
<feature type="transmembrane region" description="Helical" evidence="1">
    <location>
        <begin position="71"/>
        <end position="91"/>
    </location>
</feature>
<evidence type="ECO:0000313" key="2">
    <source>
        <dbReference type="EMBL" id="KIT15294.1"/>
    </source>
</evidence>
<keyword evidence="1" id="KW-0812">Transmembrane</keyword>
<dbReference type="AlphaFoldDB" id="A0A0D1EC57"/>
<evidence type="ECO:0000256" key="1">
    <source>
        <dbReference type="SAM" id="Phobius"/>
    </source>
</evidence>
<keyword evidence="3" id="KW-1185">Reference proteome</keyword>
<evidence type="ECO:0000313" key="3">
    <source>
        <dbReference type="Proteomes" id="UP000032232"/>
    </source>
</evidence>